<dbReference type="Proteomes" id="UP000095209">
    <property type="component" value="Unassembled WGS sequence"/>
</dbReference>
<sequence>MKLFITIIEIIIGVMIPSFTGLLTVSLGYDLLLSITRFIETKRGVNIDLVGNNFSPGATIVMLFHIILMIVLSSIFIKKTSCKVLGITILLITPIVSFFVYSLVMSIMWF</sequence>
<protein>
    <submittedName>
        <fullName evidence="2">Uncharacterized protein</fullName>
    </submittedName>
</protein>
<keyword evidence="1" id="KW-0472">Membrane</keyword>
<accession>A0A1E5LAR6</accession>
<name>A0A1E5LAR6_9BACI</name>
<organism evidence="2 3">
    <name type="scientific">Bacillus solimangrovi</name>
    <dbReference type="NCBI Taxonomy" id="1305675"/>
    <lineage>
        <taxon>Bacteria</taxon>
        <taxon>Bacillati</taxon>
        <taxon>Bacillota</taxon>
        <taxon>Bacilli</taxon>
        <taxon>Bacillales</taxon>
        <taxon>Bacillaceae</taxon>
        <taxon>Bacillus</taxon>
    </lineage>
</organism>
<keyword evidence="1" id="KW-1133">Transmembrane helix</keyword>
<keyword evidence="3" id="KW-1185">Reference proteome</keyword>
<proteinExistence type="predicted"/>
<feature type="transmembrane region" description="Helical" evidence="1">
    <location>
        <begin position="7"/>
        <end position="29"/>
    </location>
</feature>
<feature type="transmembrane region" description="Helical" evidence="1">
    <location>
        <begin position="58"/>
        <end position="77"/>
    </location>
</feature>
<reference evidence="2 3" key="1">
    <citation type="submission" date="2016-08" db="EMBL/GenBank/DDBJ databases">
        <title>Genome of Bacillus solimangrovi GH2-4.</title>
        <authorList>
            <person name="Lim S."/>
            <person name="Kim B.-C."/>
        </authorList>
    </citation>
    <scope>NUCLEOTIDE SEQUENCE [LARGE SCALE GENOMIC DNA]</scope>
    <source>
        <strain evidence="2 3">GH2-4</strain>
    </source>
</reference>
<evidence type="ECO:0000313" key="3">
    <source>
        <dbReference type="Proteomes" id="UP000095209"/>
    </source>
</evidence>
<dbReference type="EMBL" id="MJEH01000064">
    <property type="protein sequence ID" value="OEH91151.1"/>
    <property type="molecule type" value="Genomic_DNA"/>
</dbReference>
<dbReference type="RefSeq" id="WP_069718918.1">
    <property type="nucleotide sequence ID" value="NZ_MJEH01000064.1"/>
</dbReference>
<evidence type="ECO:0000256" key="1">
    <source>
        <dbReference type="SAM" id="Phobius"/>
    </source>
</evidence>
<dbReference type="AlphaFoldDB" id="A0A1E5LAR6"/>
<keyword evidence="1" id="KW-0812">Transmembrane</keyword>
<feature type="transmembrane region" description="Helical" evidence="1">
    <location>
        <begin position="84"/>
        <end position="109"/>
    </location>
</feature>
<comment type="caution">
    <text evidence="2">The sequence shown here is derived from an EMBL/GenBank/DDBJ whole genome shotgun (WGS) entry which is preliminary data.</text>
</comment>
<gene>
    <name evidence="2" type="ORF">BFG57_07225</name>
</gene>
<evidence type="ECO:0000313" key="2">
    <source>
        <dbReference type="EMBL" id="OEH91151.1"/>
    </source>
</evidence>